<proteinExistence type="predicted"/>
<evidence type="ECO:0000313" key="2">
    <source>
        <dbReference type="Proteomes" id="UP000007347"/>
    </source>
</evidence>
<reference evidence="1 2" key="1">
    <citation type="journal article" date="2013" name="Environ. Microbiol.">
        <title>Complete genome, catabolic sub-proteomes and key-metabolites of Desulfobacula toluolica Tol2, a marine, aromatic compound-degrading, sulfate-reducing bacterium.</title>
        <authorList>
            <person name="Wohlbrand L."/>
            <person name="Jacob J.H."/>
            <person name="Kube M."/>
            <person name="Mussmann M."/>
            <person name="Jarling R."/>
            <person name="Beck A."/>
            <person name="Amann R."/>
            <person name="Wilkes H."/>
            <person name="Reinhardt R."/>
            <person name="Rabus R."/>
        </authorList>
    </citation>
    <scope>NUCLEOTIDE SEQUENCE [LARGE SCALE GENOMIC DNA]</scope>
    <source>
        <strain evidence="2">DSM 7467 / Tol2</strain>
    </source>
</reference>
<dbReference type="EMBL" id="FO203503">
    <property type="protein sequence ID" value="CCK79900.1"/>
    <property type="molecule type" value="Genomic_DNA"/>
</dbReference>
<organism evidence="1 2">
    <name type="scientific">Desulfobacula toluolica (strain DSM 7467 / Tol2)</name>
    <dbReference type="NCBI Taxonomy" id="651182"/>
    <lineage>
        <taxon>Bacteria</taxon>
        <taxon>Pseudomonadati</taxon>
        <taxon>Thermodesulfobacteriota</taxon>
        <taxon>Desulfobacteria</taxon>
        <taxon>Desulfobacterales</taxon>
        <taxon>Desulfobacteraceae</taxon>
        <taxon>Desulfobacula</taxon>
    </lineage>
</organism>
<dbReference type="KEGG" id="dto:TOL2_C17390"/>
<dbReference type="HOGENOM" id="CLU_2648642_0_0_7"/>
<evidence type="ECO:0000313" key="1">
    <source>
        <dbReference type="EMBL" id="CCK79900.1"/>
    </source>
</evidence>
<accession>K0NG38</accession>
<name>K0NG38_DESTT</name>
<gene>
    <name evidence="1" type="ordered locus">TOL2_C17390</name>
</gene>
<protein>
    <submittedName>
        <fullName evidence="1">Uncharacterized protein</fullName>
    </submittedName>
</protein>
<dbReference type="Proteomes" id="UP000007347">
    <property type="component" value="Chromosome"/>
</dbReference>
<dbReference type="AlphaFoldDB" id="K0NG38"/>
<keyword evidence="2" id="KW-1185">Reference proteome</keyword>
<sequence length="76" mass="8785">MFASLSFYKLPLQTSCHNKKQKKSDSNIFLKPSYKAFKNSNSDIYVLLWQNPDKKPGLPWQLFSKSLCLIKTKGSQ</sequence>